<dbReference type="EMBL" id="JAPNUD010000040">
    <property type="protein sequence ID" value="MDA0642374.1"/>
    <property type="molecule type" value="Genomic_DNA"/>
</dbReference>
<name>A0ABT4SYZ4_9ACTN</name>
<dbReference type="Proteomes" id="UP001212498">
    <property type="component" value="Unassembled WGS sequence"/>
</dbReference>
<gene>
    <name evidence="2" type="ORF">OUY24_17195</name>
</gene>
<evidence type="ECO:0008006" key="4">
    <source>
        <dbReference type="Google" id="ProtNLM"/>
    </source>
</evidence>
<sequence>MKRTLTVAAVIAGMAGLAGCGATFDDTETHSARAFAHSGATLVVKSSVGGLRFLPGTAGEVRVDRWLEGKAARDGNASWSFRGGVLRLSADCTMVFGTCGARYHVRVPPGTRLVVDGSDDGVILKNLDQDADVSTRGPITAEGTSGRLRLLGGEEPIKGSGLKSADVRARTVSGSIALAFAVAPVKLDARSREGGVTVAVPREKYAITAESAEGSERSELKSARSDRTIVARSESGNIRIKGVG</sequence>
<dbReference type="RefSeq" id="WP_271276923.1">
    <property type="nucleotide sequence ID" value="NZ_BAABFD010000009.1"/>
</dbReference>
<dbReference type="PROSITE" id="PS51257">
    <property type="entry name" value="PROKAR_LIPOPROTEIN"/>
    <property type="match status" value="1"/>
</dbReference>
<keyword evidence="1" id="KW-0732">Signal</keyword>
<proteinExistence type="predicted"/>
<reference evidence="2 3" key="1">
    <citation type="submission" date="2022-11" db="EMBL/GenBank/DDBJ databases">
        <title>Nonomuraea corallina sp. nov., a new species of the genus Nonomuraea isolated from sea side sediment in Thai sea.</title>
        <authorList>
            <person name="Ngamcharungchit C."/>
            <person name="Matsumoto A."/>
            <person name="Suriyachadkun C."/>
            <person name="Panbangred W."/>
            <person name="Inahashi Y."/>
            <person name="Intra B."/>
        </authorList>
    </citation>
    <scope>NUCLEOTIDE SEQUENCE [LARGE SCALE GENOMIC DNA]</scope>
    <source>
        <strain evidence="2 3">DSM 43553</strain>
    </source>
</reference>
<evidence type="ECO:0000256" key="1">
    <source>
        <dbReference type="SAM" id="SignalP"/>
    </source>
</evidence>
<evidence type="ECO:0000313" key="3">
    <source>
        <dbReference type="Proteomes" id="UP001212498"/>
    </source>
</evidence>
<organism evidence="2 3">
    <name type="scientific">Nonomuraea ferruginea</name>
    <dbReference type="NCBI Taxonomy" id="46174"/>
    <lineage>
        <taxon>Bacteria</taxon>
        <taxon>Bacillati</taxon>
        <taxon>Actinomycetota</taxon>
        <taxon>Actinomycetes</taxon>
        <taxon>Streptosporangiales</taxon>
        <taxon>Streptosporangiaceae</taxon>
        <taxon>Nonomuraea</taxon>
    </lineage>
</organism>
<accession>A0ABT4SYZ4</accession>
<evidence type="ECO:0000313" key="2">
    <source>
        <dbReference type="EMBL" id="MDA0642374.1"/>
    </source>
</evidence>
<comment type="caution">
    <text evidence="2">The sequence shown here is derived from an EMBL/GenBank/DDBJ whole genome shotgun (WGS) entry which is preliminary data.</text>
</comment>
<feature type="signal peptide" evidence="1">
    <location>
        <begin position="1"/>
        <end position="20"/>
    </location>
</feature>
<protein>
    <recommendedName>
        <fullName evidence="4">Adhesin</fullName>
    </recommendedName>
</protein>
<feature type="chain" id="PRO_5047216097" description="Adhesin" evidence="1">
    <location>
        <begin position="21"/>
        <end position="244"/>
    </location>
</feature>
<keyword evidence="3" id="KW-1185">Reference proteome</keyword>